<feature type="region of interest" description="Disordered" evidence="1">
    <location>
        <begin position="88"/>
        <end position="117"/>
    </location>
</feature>
<evidence type="ECO:0000313" key="2">
    <source>
        <dbReference type="EMBL" id="KAL1550206.1"/>
    </source>
</evidence>
<name>A0ABD1H1B7_SALDI</name>
<proteinExistence type="predicted"/>
<dbReference type="PANTHER" id="PTHR36746:SF3">
    <property type="entry name" value="DUF4005 DOMAIN-CONTAINING PROTEIN"/>
    <property type="match status" value="1"/>
</dbReference>
<dbReference type="PANTHER" id="PTHR36746">
    <property type="entry name" value="BNAC04G51760D PROTEIN"/>
    <property type="match status" value="1"/>
</dbReference>
<evidence type="ECO:0000256" key="1">
    <source>
        <dbReference type="SAM" id="MobiDB-lite"/>
    </source>
</evidence>
<gene>
    <name evidence="2" type="ORF">AAHA92_18204</name>
</gene>
<feature type="region of interest" description="Disordered" evidence="1">
    <location>
        <begin position="137"/>
        <end position="168"/>
    </location>
</feature>
<reference evidence="2 3" key="1">
    <citation type="submission" date="2024-06" db="EMBL/GenBank/DDBJ databases">
        <title>A chromosome level genome sequence of Diviner's sage (Salvia divinorum).</title>
        <authorList>
            <person name="Ford S.A."/>
            <person name="Ro D.-K."/>
            <person name="Ness R.W."/>
            <person name="Phillips M.A."/>
        </authorList>
    </citation>
    <scope>NUCLEOTIDE SEQUENCE [LARGE SCALE GENOMIC DNA]</scope>
    <source>
        <strain evidence="2">SAF-2024a</strain>
        <tissue evidence="2">Leaf</tissue>
    </source>
</reference>
<protein>
    <submittedName>
        <fullName evidence="2">Uncharacterized protein</fullName>
    </submittedName>
</protein>
<accession>A0ABD1H1B7</accession>
<sequence>MEHKKKSAGLCERIHNAVSPFRPRIPRISDQPRAPISVIADKSSVQNTSPQSKIIPVEFRHSAAHFSPQNSNNGGGEIAIIRGHKFAKSVSGKEKHAPPPPPPHHVHFGKTKDEDHHHEGKFTDYITKFKNRMVKTASHIGGDGGGGGGGGGNSKSTRRDSFNDKVSNYIDQAKIKIRTTTDVGIDHNDN</sequence>
<feature type="compositionally biased region" description="Gly residues" evidence="1">
    <location>
        <begin position="141"/>
        <end position="153"/>
    </location>
</feature>
<organism evidence="2 3">
    <name type="scientific">Salvia divinorum</name>
    <name type="common">Maria pastora</name>
    <name type="synonym">Diviner's sage</name>
    <dbReference type="NCBI Taxonomy" id="28513"/>
    <lineage>
        <taxon>Eukaryota</taxon>
        <taxon>Viridiplantae</taxon>
        <taxon>Streptophyta</taxon>
        <taxon>Embryophyta</taxon>
        <taxon>Tracheophyta</taxon>
        <taxon>Spermatophyta</taxon>
        <taxon>Magnoliopsida</taxon>
        <taxon>eudicotyledons</taxon>
        <taxon>Gunneridae</taxon>
        <taxon>Pentapetalae</taxon>
        <taxon>asterids</taxon>
        <taxon>lamiids</taxon>
        <taxon>Lamiales</taxon>
        <taxon>Lamiaceae</taxon>
        <taxon>Nepetoideae</taxon>
        <taxon>Mentheae</taxon>
        <taxon>Salviinae</taxon>
        <taxon>Salvia</taxon>
        <taxon>Salvia subgen. Calosphace</taxon>
    </lineage>
</organism>
<evidence type="ECO:0000313" key="3">
    <source>
        <dbReference type="Proteomes" id="UP001567538"/>
    </source>
</evidence>
<keyword evidence="3" id="KW-1185">Reference proteome</keyword>
<dbReference type="EMBL" id="JBEAFC010000007">
    <property type="protein sequence ID" value="KAL1550206.1"/>
    <property type="molecule type" value="Genomic_DNA"/>
</dbReference>
<dbReference type="AlphaFoldDB" id="A0ABD1H1B7"/>
<comment type="caution">
    <text evidence="2">The sequence shown here is derived from an EMBL/GenBank/DDBJ whole genome shotgun (WGS) entry which is preliminary data.</text>
</comment>
<dbReference type="Proteomes" id="UP001567538">
    <property type="component" value="Unassembled WGS sequence"/>
</dbReference>